<evidence type="ECO:0000313" key="1">
    <source>
        <dbReference type="EMBL" id="SVC94886.1"/>
    </source>
</evidence>
<accession>A0A382RB35</accession>
<reference evidence="1" key="1">
    <citation type="submission" date="2018-05" db="EMBL/GenBank/DDBJ databases">
        <authorList>
            <person name="Lanie J.A."/>
            <person name="Ng W.-L."/>
            <person name="Kazmierczak K.M."/>
            <person name="Andrzejewski T.M."/>
            <person name="Davidsen T.M."/>
            <person name="Wayne K.J."/>
            <person name="Tettelin H."/>
            <person name="Glass J.I."/>
            <person name="Rusch D."/>
            <person name="Podicherti R."/>
            <person name="Tsui H.-C.T."/>
            <person name="Winkler M.E."/>
        </authorList>
    </citation>
    <scope>NUCLEOTIDE SEQUENCE</scope>
</reference>
<evidence type="ECO:0008006" key="2">
    <source>
        <dbReference type="Google" id="ProtNLM"/>
    </source>
</evidence>
<proteinExistence type="predicted"/>
<dbReference type="Pfam" id="PF05721">
    <property type="entry name" value="PhyH"/>
    <property type="match status" value="1"/>
</dbReference>
<organism evidence="1">
    <name type="scientific">marine metagenome</name>
    <dbReference type="NCBI Taxonomy" id="408172"/>
    <lineage>
        <taxon>unclassified sequences</taxon>
        <taxon>metagenomes</taxon>
        <taxon>ecological metagenomes</taxon>
    </lineage>
</organism>
<name>A0A382RB35_9ZZZZ</name>
<dbReference type="AlphaFoldDB" id="A0A382RB35"/>
<sequence>MTPQLFHSYQFTETERQRMDLDGHLAYPGLLTGDAQVRLREALAHIHSLESIEGYEPNRFAAEYNAYLEDLITHPQMLGLVNRVLGKEIRYDHCVTLNRPGGNGGSHWHSHGYAEDEPHLGFIRIFFYVNGFEINDGGLAVVPGSHLFRDTKIHAKSDSELELGWMLGKQHSTTGQPLKIEHLSVPAGTVILMWTHAAHGVSARRPDSDTRWTVVYAYRNPGKPSGARWISQEYEDQRRFASNSPLKDLISLY</sequence>
<gene>
    <name evidence="1" type="ORF">METZ01_LOCUS347740</name>
</gene>
<dbReference type="SUPFAM" id="SSF51197">
    <property type="entry name" value="Clavaminate synthase-like"/>
    <property type="match status" value="1"/>
</dbReference>
<dbReference type="Gene3D" id="2.60.120.620">
    <property type="entry name" value="q2cbj1_9rhob like domain"/>
    <property type="match status" value="1"/>
</dbReference>
<dbReference type="InterPro" id="IPR008775">
    <property type="entry name" value="Phytyl_CoA_dOase-like"/>
</dbReference>
<protein>
    <recommendedName>
        <fullName evidence="2">Fe2OG dioxygenase domain-containing protein</fullName>
    </recommendedName>
</protein>
<dbReference type="EMBL" id="UINC01120416">
    <property type="protein sequence ID" value="SVC94886.1"/>
    <property type="molecule type" value="Genomic_DNA"/>
</dbReference>